<comment type="similarity">
    <text evidence="1 5">Belongs to the peptidase S41A family.</text>
</comment>
<dbReference type="SUPFAM" id="SSF50156">
    <property type="entry name" value="PDZ domain-like"/>
    <property type="match status" value="1"/>
</dbReference>
<dbReference type="Pfam" id="PF13180">
    <property type="entry name" value="PDZ_2"/>
    <property type="match status" value="1"/>
</dbReference>
<sequence>MQKKHKLLVGGLLSIAAIFFSFTPTDRYFEIAKNMQIFAKLYQEVNSYYVEDVNPTTLMNTGIEAMLQTLDPYTNYIPEDKIEDYRTMTTGEYGGLGVVVGAHNGKVTVLMPNEGYPAHKAGLQIGDEILAVDGRTVDENNTQEISKFLKGQAKSKVTLNIKRFGVDEPFNVDLVRENIQLKNVPYYGMVNNDIGLIQLTDFTRTASKEVGEALKDLKSQGAEKIIIDLRGNPGGLLQEAVNISNMFLPKGSDIVTMKGKRTEWNKTHKGNNRPIDVDIPVAVLINGNSASAAEIVSGVIQDYDRGVLVGQRSFGKGLVQATRDLEYNSKLKVTVAKYYIPSGRCIQAIDYAHRDGEGHANKVPDSLRVAFETANGRTVYDGGGVAPDITVDMRMPAQITRALVLKGHIFDYATVFHFNTKTIPDAKEFKLTDEEYEDFVEWLKEKDYNYETQVENALISLEDAAKEDRYYDGIKEQIDALSKKISSDKASDLYKFKDEIKAILETEIAKRYYLQRGEIEASFDYDDDLTEAINVLNDTERYNKILSGN</sequence>
<keyword evidence="2 5" id="KW-0645">Protease</keyword>
<dbReference type="FunFam" id="2.30.42.10:FF:000063">
    <property type="entry name" value="Peptidase, S41 family"/>
    <property type="match status" value="1"/>
</dbReference>
<dbReference type="GO" id="GO:0008236">
    <property type="term" value="F:serine-type peptidase activity"/>
    <property type="evidence" value="ECO:0007669"/>
    <property type="project" value="UniProtKB-KW"/>
</dbReference>
<evidence type="ECO:0000256" key="3">
    <source>
        <dbReference type="ARBA" id="ARBA00022801"/>
    </source>
</evidence>
<dbReference type="GO" id="GO:0006508">
    <property type="term" value="P:proteolysis"/>
    <property type="evidence" value="ECO:0007669"/>
    <property type="project" value="UniProtKB-KW"/>
</dbReference>
<dbReference type="NCBIfam" id="TIGR00225">
    <property type="entry name" value="prc"/>
    <property type="match status" value="1"/>
</dbReference>
<dbReference type="CDD" id="cd06782">
    <property type="entry name" value="cpPDZ_CPP-like"/>
    <property type="match status" value="1"/>
</dbReference>
<dbReference type="RefSeq" id="WP_109622900.1">
    <property type="nucleotide sequence ID" value="NZ_QGDO01000011.1"/>
</dbReference>
<dbReference type="CDD" id="cd07560">
    <property type="entry name" value="Peptidase_S41_CPP"/>
    <property type="match status" value="1"/>
</dbReference>
<dbReference type="Pfam" id="PF03572">
    <property type="entry name" value="Peptidase_S41"/>
    <property type="match status" value="1"/>
</dbReference>
<dbReference type="OrthoDB" id="9812068at2"/>
<gene>
    <name evidence="7" type="ORF">BC781_11123</name>
</gene>
<dbReference type="Gene3D" id="3.30.750.44">
    <property type="match status" value="1"/>
</dbReference>
<dbReference type="Proteomes" id="UP000245535">
    <property type="component" value="Unassembled WGS sequence"/>
</dbReference>
<proteinExistence type="inferred from homology"/>
<comment type="caution">
    <text evidence="7">The sequence shown here is derived from an EMBL/GenBank/DDBJ whole genome shotgun (WGS) entry which is preliminary data.</text>
</comment>
<name>A0A315YWU2_SEDFL</name>
<dbReference type="SMART" id="SM00228">
    <property type="entry name" value="PDZ"/>
    <property type="match status" value="1"/>
</dbReference>
<dbReference type="InterPro" id="IPR029045">
    <property type="entry name" value="ClpP/crotonase-like_dom_sf"/>
</dbReference>
<protein>
    <submittedName>
        <fullName evidence="7">S41A family C-terminal processing peptidase-3</fullName>
    </submittedName>
</protein>
<evidence type="ECO:0000259" key="6">
    <source>
        <dbReference type="PROSITE" id="PS50106"/>
    </source>
</evidence>
<accession>A0A315YWU2</accession>
<feature type="domain" description="PDZ" evidence="6">
    <location>
        <begin position="85"/>
        <end position="150"/>
    </location>
</feature>
<dbReference type="GO" id="GO:0004175">
    <property type="term" value="F:endopeptidase activity"/>
    <property type="evidence" value="ECO:0007669"/>
    <property type="project" value="TreeGrafter"/>
</dbReference>
<dbReference type="SMART" id="SM00245">
    <property type="entry name" value="TSPc"/>
    <property type="match status" value="1"/>
</dbReference>
<dbReference type="SUPFAM" id="SSF52096">
    <property type="entry name" value="ClpP/crotonase"/>
    <property type="match status" value="1"/>
</dbReference>
<dbReference type="InterPro" id="IPR004447">
    <property type="entry name" value="Peptidase_S41A"/>
</dbReference>
<dbReference type="PROSITE" id="PS50106">
    <property type="entry name" value="PDZ"/>
    <property type="match status" value="1"/>
</dbReference>
<dbReference type="Gene3D" id="3.90.226.10">
    <property type="entry name" value="2-enoyl-CoA Hydratase, Chain A, domain 1"/>
    <property type="match status" value="1"/>
</dbReference>
<evidence type="ECO:0000313" key="8">
    <source>
        <dbReference type="Proteomes" id="UP000245535"/>
    </source>
</evidence>
<dbReference type="InterPro" id="IPR005151">
    <property type="entry name" value="Tail-specific_protease"/>
</dbReference>
<organism evidence="7 8">
    <name type="scientific">Sediminitomix flava</name>
    <dbReference type="NCBI Taxonomy" id="379075"/>
    <lineage>
        <taxon>Bacteria</taxon>
        <taxon>Pseudomonadati</taxon>
        <taxon>Bacteroidota</taxon>
        <taxon>Cytophagia</taxon>
        <taxon>Cytophagales</taxon>
        <taxon>Flammeovirgaceae</taxon>
        <taxon>Sediminitomix</taxon>
    </lineage>
</organism>
<evidence type="ECO:0000313" key="7">
    <source>
        <dbReference type="EMBL" id="PWJ34113.1"/>
    </source>
</evidence>
<dbReference type="GO" id="GO:0007165">
    <property type="term" value="P:signal transduction"/>
    <property type="evidence" value="ECO:0007669"/>
    <property type="project" value="TreeGrafter"/>
</dbReference>
<evidence type="ECO:0000256" key="1">
    <source>
        <dbReference type="ARBA" id="ARBA00009179"/>
    </source>
</evidence>
<dbReference type="InterPro" id="IPR001478">
    <property type="entry name" value="PDZ"/>
</dbReference>
<dbReference type="AlphaFoldDB" id="A0A315YWU2"/>
<dbReference type="GO" id="GO:0030288">
    <property type="term" value="C:outer membrane-bounded periplasmic space"/>
    <property type="evidence" value="ECO:0007669"/>
    <property type="project" value="TreeGrafter"/>
</dbReference>
<keyword evidence="8" id="KW-1185">Reference proteome</keyword>
<evidence type="ECO:0000256" key="4">
    <source>
        <dbReference type="ARBA" id="ARBA00022825"/>
    </source>
</evidence>
<evidence type="ECO:0000256" key="2">
    <source>
        <dbReference type="ARBA" id="ARBA00022670"/>
    </source>
</evidence>
<dbReference type="InterPro" id="IPR036034">
    <property type="entry name" value="PDZ_sf"/>
</dbReference>
<keyword evidence="3 5" id="KW-0378">Hydrolase</keyword>
<dbReference type="Gene3D" id="2.30.42.10">
    <property type="match status" value="1"/>
</dbReference>
<dbReference type="PANTHER" id="PTHR32060:SF30">
    <property type="entry name" value="CARBOXY-TERMINAL PROCESSING PROTEASE CTPA"/>
    <property type="match status" value="1"/>
</dbReference>
<evidence type="ECO:0000256" key="5">
    <source>
        <dbReference type="RuleBase" id="RU004404"/>
    </source>
</evidence>
<dbReference type="PANTHER" id="PTHR32060">
    <property type="entry name" value="TAIL-SPECIFIC PROTEASE"/>
    <property type="match status" value="1"/>
</dbReference>
<keyword evidence="4 5" id="KW-0720">Serine protease</keyword>
<reference evidence="7 8" key="1">
    <citation type="submission" date="2018-03" db="EMBL/GenBank/DDBJ databases">
        <title>Genomic Encyclopedia of Archaeal and Bacterial Type Strains, Phase II (KMG-II): from individual species to whole genera.</title>
        <authorList>
            <person name="Goeker M."/>
        </authorList>
    </citation>
    <scope>NUCLEOTIDE SEQUENCE [LARGE SCALE GENOMIC DNA]</scope>
    <source>
        <strain evidence="7 8">DSM 28229</strain>
    </source>
</reference>
<dbReference type="EMBL" id="QGDO01000011">
    <property type="protein sequence ID" value="PWJ34113.1"/>
    <property type="molecule type" value="Genomic_DNA"/>
</dbReference>